<keyword evidence="2" id="KW-0378">Hydrolase</keyword>
<evidence type="ECO:0000313" key="9">
    <source>
        <dbReference type="Proteomes" id="UP000659654"/>
    </source>
</evidence>
<dbReference type="GO" id="GO:0004722">
    <property type="term" value="F:protein serine/threonine phosphatase activity"/>
    <property type="evidence" value="ECO:0007669"/>
    <property type="project" value="UniProtKB-EC"/>
</dbReference>
<keyword evidence="3" id="KW-0904">Protein phosphatase</keyword>
<dbReference type="Proteomes" id="UP000659654">
    <property type="component" value="Unassembled WGS sequence"/>
</dbReference>
<protein>
    <submittedName>
        <fullName evidence="8">(pine wood nematode) hypothetical protein</fullName>
    </submittedName>
</protein>
<dbReference type="OrthoDB" id="4983at2759"/>
<dbReference type="AlphaFoldDB" id="A0A811L6B7"/>
<dbReference type="InterPro" id="IPR000387">
    <property type="entry name" value="Tyr_Pase_dom"/>
</dbReference>
<evidence type="ECO:0000313" key="8">
    <source>
        <dbReference type="EMBL" id="CAD5222866.1"/>
    </source>
</evidence>
<accession>A0A811L6B7</accession>
<feature type="domain" description="Tyrosine specific protein phosphatases" evidence="7">
    <location>
        <begin position="106"/>
        <end position="163"/>
    </location>
</feature>
<comment type="catalytic activity">
    <reaction evidence="4">
        <text>O-phospho-L-seryl-[protein] + H2O = L-seryl-[protein] + phosphate</text>
        <dbReference type="Rhea" id="RHEA:20629"/>
        <dbReference type="Rhea" id="RHEA-COMP:9863"/>
        <dbReference type="Rhea" id="RHEA-COMP:11604"/>
        <dbReference type="ChEBI" id="CHEBI:15377"/>
        <dbReference type="ChEBI" id="CHEBI:29999"/>
        <dbReference type="ChEBI" id="CHEBI:43474"/>
        <dbReference type="ChEBI" id="CHEBI:83421"/>
        <dbReference type="EC" id="3.1.3.16"/>
    </reaction>
</comment>
<dbReference type="InterPro" id="IPR036065">
    <property type="entry name" value="BolA-like_sf"/>
</dbReference>
<evidence type="ECO:0000256" key="1">
    <source>
        <dbReference type="ARBA" id="ARBA00008601"/>
    </source>
</evidence>
<dbReference type="PANTHER" id="PTHR45948">
    <property type="entry name" value="DUAL SPECIFICITY PROTEIN PHOSPHATASE DDB_G0269404-RELATED"/>
    <property type="match status" value="1"/>
</dbReference>
<keyword evidence="9" id="KW-1185">Reference proteome</keyword>
<dbReference type="PANTHER" id="PTHR45948:SF2">
    <property type="entry name" value="DUAL SPECIFICITY PROTEIN PHOSPHATASE"/>
    <property type="match status" value="1"/>
</dbReference>
<dbReference type="SMART" id="SM00195">
    <property type="entry name" value="DSPc"/>
    <property type="match status" value="1"/>
</dbReference>
<feature type="domain" description="Tyrosine-protein phosphatase" evidence="6">
    <location>
        <begin position="27"/>
        <end position="185"/>
    </location>
</feature>
<dbReference type="CDD" id="cd14498">
    <property type="entry name" value="DSP"/>
    <property type="match status" value="1"/>
</dbReference>
<dbReference type="GO" id="GO:0007165">
    <property type="term" value="P:signal transduction"/>
    <property type="evidence" value="ECO:0007669"/>
    <property type="project" value="TreeGrafter"/>
</dbReference>
<dbReference type="InterPro" id="IPR029021">
    <property type="entry name" value="Prot-tyrosine_phosphatase-like"/>
</dbReference>
<dbReference type="InterPro" id="IPR020422">
    <property type="entry name" value="TYR_PHOSPHATASE_DUAL_dom"/>
</dbReference>
<evidence type="ECO:0000256" key="4">
    <source>
        <dbReference type="ARBA" id="ARBA00047761"/>
    </source>
</evidence>
<evidence type="ECO:0000256" key="2">
    <source>
        <dbReference type="ARBA" id="ARBA00022801"/>
    </source>
</evidence>
<organism evidence="8 9">
    <name type="scientific">Bursaphelenchus xylophilus</name>
    <name type="common">Pinewood nematode worm</name>
    <name type="synonym">Aphelenchoides xylophilus</name>
    <dbReference type="NCBI Taxonomy" id="6326"/>
    <lineage>
        <taxon>Eukaryota</taxon>
        <taxon>Metazoa</taxon>
        <taxon>Ecdysozoa</taxon>
        <taxon>Nematoda</taxon>
        <taxon>Chromadorea</taxon>
        <taxon>Rhabditida</taxon>
        <taxon>Tylenchina</taxon>
        <taxon>Tylenchomorpha</taxon>
        <taxon>Aphelenchoidea</taxon>
        <taxon>Aphelenchoididae</taxon>
        <taxon>Bursaphelenchus</taxon>
    </lineage>
</organism>
<evidence type="ECO:0000259" key="7">
    <source>
        <dbReference type="PROSITE" id="PS50056"/>
    </source>
</evidence>
<comment type="catalytic activity">
    <reaction evidence="5">
        <text>O-phospho-L-threonyl-[protein] + H2O = L-threonyl-[protein] + phosphate</text>
        <dbReference type="Rhea" id="RHEA:47004"/>
        <dbReference type="Rhea" id="RHEA-COMP:11060"/>
        <dbReference type="Rhea" id="RHEA-COMP:11605"/>
        <dbReference type="ChEBI" id="CHEBI:15377"/>
        <dbReference type="ChEBI" id="CHEBI:30013"/>
        <dbReference type="ChEBI" id="CHEBI:43474"/>
        <dbReference type="ChEBI" id="CHEBI:61977"/>
        <dbReference type="EC" id="3.1.3.16"/>
    </reaction>
</comment>
<dbReference type="Pfam" id="PF00782">
    <property type="entry name" value="DSPc"/>
    <property type="match status" value="1"/>
</dbReference>
<dbReference type="PROSITE" id="PS50056">
    <property type="entry name" value="TYR_PHOSPHATASE_2"/>
    <property type="match status" value="1"/>
</dbReference>
<name>A0A811L6B7_BURXY</name>
<proteinExistence type="inferred from homology"/>
<dbReference type="EMBL" id="CAJFDI010000003">
    <property type="protein sequence ID" value="CAD5222866.1"/>
    <property type="molecule type" value="Genomic_DNA"/>
</dbReference>
<gene>
    <name evidence="8" type="ORF">BXYJ_LOCUS7693</name>
</gene>
<dbReference type="Proteomes" id="UP000582659">
    <property type="component" value="Unassembled WGS sequence"/>
</dbReference>
<evidence type="ECO:0000256" key="3">
    <source>
        <dbReference type="ARBA" id="ARBA00022912"/>
    </source>
</evidence>
<reference evidence="8" key="1">
    <citation type="submission" date="2020-09" db="EMBL/GenBank/DDBJ databases">
        <authorList>
            <person name="Kikuchi T."/>
        </authorList>
    </citation>
    <scope>NUCLEOTIDE SEQUENCE</scope>
    <source>
        <strain evidence="8">Ka4C1</strain>
    </source>
</reference>
<dbReference type="Gene3D" id="3.90.190.10">
    <property type="entry name" value="Protein tyrosine phosphatase superfamily"/>
    <property type="match status" value="1"/>
</dbReference>
<dbReference type="PROSITE" id="PS50054">
    <property type="entry name" value="TYR_PHOSPHATASE_DUAL"/>
    <property type="match status" value="1"/>
</dbReference>
<dbReference type="InterPro" id="IPR000340">
    <property type="entry name" value="Dual-sp_phosphatase_cat-dom"/>
</dbReference>
<dbReference type="SMR" id="A0A811L6B7"/>
<comment type="caution">
    <text evidence="8">The sequence shown here is derived from an EMBL/GenBank/DDBJ whole genome shotgun (WGS) entry which is preliminary data.</text>
</comment>
<dbReference type="GO" id="GO:0005829">
    <property type="term" value="C:cytosol"/>
    <property type="evidence" value="ECO:0007669"/>
    <property type="project" value="TreeGrafter"/>
</dbReference>
<evidence type="ECO:0000259" key="6">
    <source>
        <dbReference type="PROSITE" id="PS50054"/>
    </source>
</evidence>
<comment type="similarity">
    <text evidence="1">Belongs to the protein-tyrosine phosphatase family. Non-receptor class dual specificity subfamily.</text>
</comment>
<evidence type="ECO:0000256" key="5">
    <source>
        <dbReference type="ARBA" id="ARBA00048336"/>
    </source>
</evidence>
<dbReference type="EMBL" id="CAJFCV020000003">
    <property type="protein sequence ID" value="CAG9111266.1"/>
    <property type="molecule type" value="Genomic_DNA"/>
</dbReference>
<dbReference type="GO" id="GO:0004725">
    <property type="term" value="F:protein tyrosine phosphatase activity"/>
    <property type="evidence" value="ECO:0007669"/>
    <property type="project" value="TreeGrafter"/>
</dbReference>
<sequence length="212" mass="25188">MRLSAHYFRWRRREESWIKGSRRPSEHFKPVHAEVECEGQHNVPKGVEMEFRVQIASGRFHGLSKIYRREVEAIVTAFDVFFKQPICLPYNLKLPIEDMPFAPIHQHFETAVKFVYQHRVEKRGILIHCVMGVSRSVTIMLAYIVTVLDMEVPKALQFVKQRRYCAEPNFGFKEQLCDYHRNNVRNQLIEMHGEEKFKEIVDAEKKFVEKHS</sequence>
<dbReference type="SUPFAM" id="SSF52799">
    <property type="entry name" value="(Phosphotyrosine protein) phosphatases II"/>
    <property type="match status" value="1"/>
</dbReference>
<dbReference type="Gene3D" id="3.30.300.90">
    <property type="entry name" value="BolA-like"/>
    <property type="match status" value="1"/>
</dbReference>